<dbReference type="GO" id="GO:0022857">
    <property type="term" value="F:transmembrane transporter activity"/>
    <property type="evidence" value="ECO:0007669"/>
    <property type="project" value="TreeGrafter"/>
</dbReference>
<dbReference type="GO" id="GO:0005886">
    <property type="term" value="C:plasma membrane"/>
    <property type="evidence" value="ECO:0007669"/>
    <property type="project" value="TreeGrafter"/>
</dbReference>
<keyword evidence="2 6" id="KW-0812">Transmembrane</keyword>
<feature type="transmembrane region" description="Helical" evidence="6">
    <location>
        <begin position="45"/>
        <end position="69"/>
    </location>
</feature>
<feature type="region of interest" description="Disordered" evidence="5">
    <location>
        <begin position="79"/>
        <end position="106"/>
    </location>
</feature>
<organism evidence="7 8">
    <name type="scientific">Phyllostomus discolor</name>
    <name type="common">pale spear-nosed bat</name>
    <dbReference type="NCBI Taxonomy" id="89673"/>
    <lineage>
        <taxon>Eukaryota</taxon>
        <taxon>Metazoa</taxon>
        <taxon>Chordata</taxon>
        <taxon>Craniata</taxon>
        <taxon>Vertebrata</taxon>
        <taxon>Euteleostomi</taxon>
        <taxon>Mammalia</taxon>
        <taxon>Eutheria</taxon>
        <taxon>Laurasiatheria</taxon>
        <taxon>Chiroptera</taxon>
        <taxon>Yangochiroptera</taxon>
        <taxon>Phyllostomidae</taxon>
        <taxon>Phyllostominae</taxon>
        <taxon>Phyllostomus</taxon>
    </lineage>
</organism>
<dbReference type="EMBL" id="JABVXQ010000011">
    <property type="protein sequence ID" value="KAF6086822.1"/>
    <property type="molecule type" value="Genomic_DNA"/>
</dbReference>
<sequence length="106" mass="11426">MGLLKGLLREGKLLLSLSVPFLLLPLPLLHPTSEAACAYVLIVTAVYWVSEAVPLGAAALVPAFLYPFFGVLRSSEVRPLADQPPAQVNARPAREGPRGREMHKAL</sequence>
<comment type="caution">
    <text evidence="7">The sequence shown here is derived from an EMBL/GenBank/DDBJ whole genome shotgun (WGS) entry which is preliminary data.</text>
</comment>
<evidence type="ECO:0000256" key="2">
    <source>
        <dbReference type="ARBA" id="ARBA00022692"/>
    </source>
</evidence>
<reference evidence="7 8" key="1">
    <citation type="journal article" date="2020" name="Nature">
        <title>Six reference-quality genomes reveal evolution of bat adaptations.</title>
        <authorList>
            <person name="Jebb D."/>
            <person name="Huang Z."/>
            <person name="Pippel M."/>
            <person name="Hughes G.M."/>
            <person name="Lavrichenko K."/>
            <person name="Devanna P."/>
            <person name="Winkler S."/>
            <person name="Jermiin L.S."/>
            <person name="Skirmuntt E.C."/>
            <person name="Katzourakis A."/>
            <person name="Burkitt-Gray L."/>
            <person name="Ray D.A."/>
            <person name="Sullivan K.A.M."/>
            <person name="Roscito J.G."/>
            <person name="Kirilenko B.M."/>
            <person name="Davalos L.M."/>
            <person name="Corthals A.P."/>
            <person name="Power M.L."/>
            <person name="Jones G."/>
            <person name="Ransome R.D."/>
            <person name="Dechmann D.K.N."/>
            <person name="Locatelli A.G."/>
            <person name="Puechmaille S.J."/>
            <person name="Fedrigo O."/>
            <person name="Jarvis E.D."/>
            <person name="Hiller M."/>
            <person name="Vernes S.C."/>
            <person name="Myers E.W."/>
            <person name="Teeling E.C."/>
        </authorList>
    </citation>
    <scope>NUCLEOTIDE SEQUENCE [LARGE SCALE GENOMIC DNA]</scope>
    <source>
        <strain evidence="7">Bat1K_MPI-CBG_1</strain>
    </source>
</reference>
<keyword evidence="4 6" id="KW-0472">Membrane</keyword>
<accession>A0A833Z664</accession>
<protein>
    <submittedName>
        <fullName evidence="7">Solute carrier family 13 member 4</fullName>
    </submittedName>
</protein>
<name>A0A833Z664_9CHIR</name>
<gene>
    <name evidence="7" type="ORF">HJG60_017341</name>
</gene>
<evidence type="ECO:0000256" key="4">
    <source>
        <dbReference type="ARBA" id="ARBA00023136"/>
    </source>
</evidence>
<evidence type="ECO:0000256" key="6">
    <source>
        <dbReference type="SAM" id="Phobius"/>
    </source>
</evidence>
<proteinExistence type="predicted"/>
<evidence type="ECO:0000256" key="5">
    <source>
        <dbReference type="SAM" id="MobiDB-lite"/>
    </source>
</evidence>
<evidence type="ECO:0000313" key="8">
    <source>
        <dbReference type="Proteomes" id="UP000664940"/>
    </source>
</evidence>
<comment type="subcellular location">
    <subcellularLocation>
        <location evidence="1">Membrane</location>
        <topology evidence="1">Multi-pass membrane protein</topology>
    </subcellularLocation>
</comment>
<dbReference type="PANTHER" id="PTHR10283:SF63">
    <property type="entry name" value="SOLUTE CARRIER FAMILY 13 MEMBER 4"/>
    <property type="match status" value="1"/>
</dbReference>
<keyword evidence="3 6" id="KW-1133">Transmembrane helix</keyword>
<dbReference type="AlphaFoldDB" id="A0A833Z664"/>
<evidence type="ECO:0000256" key="1">
    <source>
        <dbReference type="ARBA" id="ARBA00004141"/>
    </source>
</evidence>
<dbReference type="Proteomes" id="UP000664940">
    <property type="component" value="Unassembled WGS sequence"/>
</dbReference>
<evidence type="ECO:0000256" key="3">
    <source>
        <dbReference type="ARBA" id="ARBA00022989"/>
    </source>
</evidence>
<evidence type="ECO:0000313" key="7">
    <source>
        <dbReference type="EMBL" id="KAF6086822.1"/>
    </source>
</evidence>
<dbReference type="PANTHER" id="PTHR10283">
    <property type="entry name" value="SOLUTE CARRIER FAMILY 13 MEMBER"/>
    <property type="match status" value="1"/>
</dbReference>
<feature type="compositionally biased region" description="Basic and acidic residues" evidence="5">
    <location>
        <begin position="92"/>
        <end position="106"/>
    </location>
</feature>